<dbReference type="InterPro" id="IPR006571">
    <property type="entry name" value="TLDc_dom"/>
</dbReference>
<feature type="domain" description="TLDc" evidence="7">
    <location>
        <begin position="867"/>
        <end position="1028"/>
    </location>
</feature>
<sequence length="1028" mass="113422">RSKSRSVDHGFSPPFDLDSLRSKVEGRFESVGRDSKYGVSMPPTYNQNKGASDTLTSVAARFDTTPSELTKLNRLTTRLIFPGQVLYVPDKQGGSAQGDEGPGTSVDDGEGSVVSTPTATHQLEGDTELLEEKDILDNLRPVSPKPLLPGHIERVTTPLSPLASHIGAAAPSSEADDRRSVAEQRNCERFLKINVRHITDGQGVVGGVLLVTPNAVMFDPNVSDPLVIEHGPESYGVIAPMEFVVNAAIYYDIAHMRVGHTSDLPRSDVPKPEIYHAHGSHHRSAHAVENPQNSPGKDSLLVKDETVCSCGASGREGDAFPKAFERDLVTPTNLMLLSSSDNEASDREKIYSVEDDKTPVDMFHTLEERRRSCLDHHWAIPSIDRSSVDKENDDIVITSEETCSNSNAVVGENVAGSDETDRQGQLVKLSCHDSGIDIRDASVLDSIGAGSHVLPSQIEPDPVLPQTKKLFSDADIINASTNDWIPPKTVAELTSVIDTIGIQSGDAYNRKKTSSVSFSLDSNAESSGEGTCASDGKEGAVESGQKLDDSEKPESRKNKMLKRLSYPLAWMEGLTSEKDEKEALSSVPNSADSQHHSSVFSKVFSSSPINLVSDFSTGLFLTKTPSEESSKSPGPGPPPPTPAPDIESKPFLCSFFSYRRSSVGTFIRPHSSSSYSDTRSQQSAAPKLDYRSMVSVDDMPELFVSFDKLIPRPARSCEDPPLYLRLRMGKPINKKIPKSTPIMSYGKKKMRPEFWFSVPRNRVDDLYNFLLLWVPHLYGELEEMDPKSRGYELVESDTELWEDEAGESGPGGKDERRESDEGELSELTRESWEVLSMSEELRRALYASNAASLDIELFLPDLVGVTEIFSEEHRKKLCRHLPARAEGYVWTLVFSTSQHGFSLNSLYRKMNRLESPILMVIEDTEHNVFGALTSCALKVSDHFYGTGESLLFRFTPEFQVFNWTGDNMYFIKGNNESLAIGAGDGKFGLWLDGDLYQGRTQRCNTYGNEPLAPQEDFVVKTMECWAFI</sequence>
<gene>
    <name evidence="8" type="ORF">L798_13952</name>
</gene>
<feature type="compositionally biased region" description="Polar residues" evidence="5">
    <location>
        <begin position="43"/>
        <end position="52"/>
    </location>
</feature>
<evidence type="ECO:0000259" key="7">
    <source>
        <dbReference type="PROSITE" id="PS51886"/>
    </source>
</evidence>
<dbReference type="InParanoid" id="A0A067QQL5"/>
<evidence type="ECO:0000259" key="6">
    <source>
        <dbReference type="PROSITE" id="PS51782"/>
    </source>
</evidence>
<dbReference type="OMA" id="SDTQAAF"/>
<keyword evidence="9" id="KW-1185">Reference proteome</keyword>
<dbReference type="SMART" id="SM00584">
    <property type="entry name" value="TLDc"/>
    <property type="match status" value="1"/>
</dbReference>
<feature type="domain" description="LysM" evidence="6">
    <location>
        <begin position="43"/>
        <end position="88"/>
    </location>
</feature>
<dbReference type="Pfam" id="PF07534">
    <property type="entry name" value="TLD"/>
    <property type="match status" value="1"/>
</dbReference>
<feature type="compositionally biased region" description="Basic and acidic residues" evidence="5">
    <location>
        <begin position="535"/>
        <end position="557"/>
    </location>
</feature>
<dbReference type="eggNOG" id="KOG2372">
    <property type="taxonomic scope" value="Eukaryota"/>
</dbReference>
<dbReference type="PANTHER" id="PTHR23354:SF62">
    <property type="entry name" value="MUSTARD, ISOFORM V"/>
    <property type="match status" value="1"/>
</dbReference>
<comment type="subcellular location">
    <subcellularLocation>
        <location evidence="1">Mitochondrion</location>
    </subcellularLocation>
</comment>
<evidence type="ECO:0000256" key="1">
    <source>
        <dbReference type="ARBA" id="ARBA00004173"/>
    </source>
</evidence>
<feature type="region of interest" description="Disordered" evidence="5">
    <location>
        <begin position="90"/>
        <end position="126"/>
    </location>
</feature>
<feature type="region of interest" description="Disordered" evidence="5">
    <location>
        <begin position="1"/>
        <end position="52"/>
    </location>
</feature>
<organism evidence="8 9">
    <name type="scientific">Zootermopsis nevadensis</name>
    <name type="common">Dampwood termite</name>
    <dbReference type="NCBI Taxonomy" id="136037"/>
    <lineage>
        <taxon>Eukaryota</taxon>
        <taxon>Metazoa</taxon>
        <taxon>Ecdysozoa</taxon>
        <taxon>Arthropoda</taxon>
        <taxon>Hexapoda</taxon>
        <taxon>Insecta</taxon>
        <taxon>Pterygota</taxon>
        <taxon>Neoptera</taxon>
        <taxon>Polyneoptera</taxon>
        <taxon>Dictyoptera</taxon>
        <taxon>Blattodea</taxon>
        <taxon>Blattoidea</taxon>
        <taxon>Termitoidae</taxon>
        <taxon>Termopsidae</taxon>
        <taxon>Zootermopsis</taxon>
    </lineage>
</organism>
<protein>
    <recommendedName>
        <fullName evidence="4">Oxidation resistance protein 1</fullName>
    </recommendedName>
</protein>
<dbReference type="FunCoup" id="A0A067QQL5">
    <property type="interactions" value="1647"/>
</dbReference>
<dbReference type="PROSITE" id="PS51886">
    <property type="entry name" value="TLDC"/>
    <property type="match status" value="1"/>
</dbReference>
<dbReference type="SMART" id="SM00257">
    <property type="entry name" value="LysM"/>
    <property type="match status" value="1"/>
</dbReference>
<dbReference type="Pfam" id="PF01476">
    <property type="entry name" value="LysM"/>
    <property type="match status" value="1"/>
</dbReference>
<evidence type="ECO:0000313" key="9">
    <source>
        <dbReference type="Proteomes" id="UP000027135"/>
    </source>
</evidence>
<feature type="region of interest" description="Disordered" evidence="5">
    <location>
        <begin position="271"/>
        <end position="300"/>
    </location>
</feature>
<name>A0A067QQL5_ZOONE</name>
<feature type="region of interest" description="Disordered" evidence="5">
    <location>
        <begin position="623"/>
        <end position="645"/>
    </location>
</feature>
<dbReference type="PANTHER" id="PTHR23354">
    <property type="entry name" value="NUCLEOLAR PROTEIN 7/ESTROGEN RECEPTOR COACTIVATOR-RELATED"/>
    <property type="match status" value="1"/>
</dbReference>
<dbReference type="InterPro" id="IPR036779">
    <property type="entry name" value="LysM_dom_sf"/>
</dbReference>
<feature type="compositionally biased region" description="Pro residues" evidence="5">
    <location>
        <begin position="634"/>
        <end position="643"/>
    </location>
</feature>
<dbReference type="InterPro" id="IPR018392">
    <property type="entry name" value="LysM"/>
</dbReference>
<dbReference type="PROSITE" id="PS51782">
    <property type="entry name" value="LYSM"/>
    <property type="match status" value="1"/>
</dbReference>
<evidence type="ECO:0000313" key="8">
    <source>
        <dbReference type="EMBL" id="KDR11626.1"/>
    </source>
</evidence>
<dbReference type="STRING" id="136037.A0A067QQL5"/>
<comment type="similarity">
    <text evidence="2">Belongs to the OXR1 family.</text>
</comment>
<feature type="region of interest" description="Disordered" evidence="5">
    <location>
        <begin position="800"/>
        <end position="825"/>
    </location>
</feature>
<reference evidence="8 9" key="1">
    <citation type="journal article" date="2014" name="Nat. Commun.">
        <title>Molecular traces of alternative social organization in a termite genome.</title>
        <authorList>
            <person name="Terrapon N."/>
            <person name="Li C."/>
            <person name="Robertson H.M."/>
            <person name="Ji L."/>
            <person name="Meng X."/>
            <person name="Booth W."/>
            <person name="Chen Z."/>
            <person name="Childers C.P."/>
            <person name="Glastad K.M."/>
            <person name="Gokhale K."/>
            <person name="Gowin J."/>
            <person name="Gronenberg W."/>
            <person name="Hermansen R.A."/>
            <person name="Hu H."/>
            <person name="Hunt B.G."/>
            <person name="Huylmans A.K."/>
            <person name="Khalil S.M."/>
            <person name="Mitchell R.D."/>
            <person name="Munoz-Torres M.C."/>
            <person name="Mustard J.A."/>
            <person name="Pan H."/>
            <person name="Reese J.T."/>
            <person name="Scharf M.E."/>
            <person name="Sun F."/>
            <person name="Vogel H."/>
            <person name="Xiao J."/>
            <person name="Yang W."/>
            <person name="Yang Z."/>
            <person name="Yang Z."/>
            <person name="Zhou J."/>
            <person name="Zhu J."/>
            <person name="Brent C.S."/>
            <person name="Elsik C.G."/>
            <person name="Goodisman M.A."/>
            <person name="Liberles D.A."/>
            <person name="Roe R.M."/>
            <person name="Vargo E.L."/>
            <person name="Vilcinskas A."/>
            <person name="Wang J."/>
            <person name="Bornberg-Bauer E."/>
            <person name="Korb J."/>
            <person name="Zhang G."/>
            <person name="Liebig J."/>
        </authorList>
    </citation>
    <scope>NUCLEOTIDE SEQUENCE [LARGE SCALE GENOMIC DNA]</scope>
    <source>
        <tissue evidence="8">Whole organism</tissue>
    </source>
</reference>
<dbReference type="SUPFAM" id="SSF54106">
    <property type="entry name" value="LysM domain"/>
    <property type="match status" value="1"/>
</dbReference>
<proteinExistence type="inferred from homology"/>
<dbReference type="GO" id="GO:0005739">
    <property type="term" value="C:mitochondrion"/>
    <property type="evidence" value="ECO:0007669"/>
    <property type="project" value="UniProtKB-SubCell"/>
</dbReference>
<dbReference type="AlphaFoldDB" id="A0A067QQL5"/>
<dbReference type="GO" id="GO:0006979">
    <property type="term" value="P:response to oxidative stress"/>
    <property type="evidence" value="ECO:0007669"/>
    <property type="project" value="TreeGrafter"/>
</dbReference>
<feature type="compositionally biased region" description="Polar residues" evidence="5">
    <location>
        <begin position="520"/>
        <end position="529"/>
    </location>
</feature>
<dbReference type="Gene3D" id="3.10.350.10">
    <property type="entry name" value="LysM domain"/>
    <property type="match status" value="1"/>
</dbReference>
<dbReference type="CDD" id="cd00118">
    <property type="entry name" value="LysM"/>
    <property type="match status" value="1"/>
</dbReference>
<dbReference type="EMBL" id="KK853083">
    <property type="protein sequence ID" value="KDR11626.1"/>
    <property type="molecule type" value="Genomic_DNA"/>
</dbReference>
<feature type="region of interest" description="Disordered" evidence="5">
    <location>
        <begin position="520"/>
        <end position="558"/>
    </location>
</feature>
<evidence type="ECO:0000256" key="2">
    <source>
        <dbReference type="ARBA" id="ARBA00009540"/>
    </source>
</evidence>
<accession>A0A067QQL5</accession>
<feature type="compositionally biased region" description="Basic and acidic residues" evidence="5">
    <location>
        <begin position="18"/>
        <end position="36"/>
    </location>
</feature>
<feature type="non-terminal residue" evidence="8">
    <location>
        <position position="1"/>
    </location>
</feature>
<dbReference type="Proteomes" id="UP000027135">
    <property type="component" value="Unassembled WGS sequence"/>
</dbReference>
<dbReference type="GO" id="GO:0005634">
    <property type="term" value="C:nucleus"/>
    <property type="evidence" value="ECO:0007669"/>
    <property type="project" value="TreeGrafter"/>
</dbReference>
<keyword evidence="3" id="KW-0496">Mitochondrion</keyword>
<evidence type="ECO:0000256" key="3">
    <source>
        <dbReference type="ARBA" id="ARBA00023128"/>
    </source>
</evidence>
<evidence type="ECO:0000256" key="4">
    <source>
        <dbReference type="ARBA" id="ARBA00040604"/>
    </source>
</evidence>
<evidence type="ECO:0000256" key="5">
    <source>
        <dbReference type="SAM" id="MobiDB-lite"/>
    </source>
</evidence>